<keyword evidence="2" id="KW-1185">Reference proteome</keyword>
<reference evidence="1 2" key="1">
    <citation type="submission" date="2018-10" db="EMBL/GenBank/DDBJ databases">
        <authorList>
            <person name="Jung H.S."/>
            <person name="Jeon C.O."/>
        </authorList>
    </citation>
    <scope>NUCLEOTIDE SEQUENCE [LARGE SCALE GENOMIC DNA]</scope>
    <source>
        <strain evidence="1 2">MA-7-27</strain>
    </source>
</reference>
<dbReference type="Proteomes" id="UP000281343">
    <property type="component" value="Unassembled WGS sequence"/>
</dbReference>
<dbReference type="AlphaFoldDB" id="A0A3L9Y365"/>
<gene>
    <name evidence="1" type="ORF">D9R08_06345</name>
</gene>
<accession>A0A3L9Y365</accession>
<comment type="caution">
    <text evidence="1">The sequence shown here is derived from an EMBL/GenBank/DDBJ whole genome shotgun (WGS) entry which is preliminary data.</text>
</comment>
<sequence>MLAALLALAGMPGAAQETMTWRYDRLVDQDPADTRMTLAFGAPHADAAVFRATCIIGAEEPFAEIRIRVGTAGYETGTPVAYALDIAPGFTMPGQGRVTGGGSGSGISGIVFSVGMTSPLWEALRNGREMQFALSADMAEILPLDGIGAMATAFRDDCAGIRTLGAAGTVWERLDDSGMTALLTAHDLVYENGDFQRFLPSGRTLYRAAETSWGYWRAEGGRYCSQWPPGDAWDCYDLHHDGGNAVRFTDDWGNVSTGVFAE</sequence>
<dbReference type="EMBL" id="RCNT01000002">
    <property type="protein sequence ID" value="RMA43234.1"/>
    <property type="molecule type" value="Genomic_DNA"/>
</dbReference>
<evidence type="ECO:0000313" key="1">
    <source>
        <dbReference type="EMBL" id="RMA43234.1"/>
    </source>
</evidence>
<name>A0A3L9Y365_9RHOB</name>
<evidence type="ECO:0000313" key="2">
    <source>
        <dbReference type="Proteomes" id="UP000281343"/>
    </source>
</evidence>
<protein>
    <submittedName>
        <fullName evidence="1">Uncharacterized protein</fullName>
    </submittedName>
</protein>
<proteinExistence type="predicted"/>
<organism evidence="1 2">
    <name type="scientific">Rhodophyticola porphyridii</name>
    <dbReference type="NCBI Taxonomy" id="1852017"/>
    <lineage>
        <taxon>Bacteria</taxon>
        <taxon>Pseudomonadati</taxon>
        <taxon>Pseudomonadota</taxon>
        <taxon>Alphaproteobacteria</taxon>
        <taxon>Rhodobacterales</taxon>
        <taxon>Roseobacteraceae</taxon>
        <taxon>Rhodophyticola</taxon>
    </lineage>
</organism>